<dbReference type="InterPro" id="IPR008942">
    <property type="entry name" value="ENTH_VHS"/>
</dbReference>
<feature type="region of interest" description="Disordered" evidence="3">
    <location>
        <begin position="449"/>
        <end position="475"/>
    </location>
</feature>
<dbReference type="PROSITE" id="PS51391">
    <property type="entry name" value="CID"/>
    <property type="match status" value="1"/>
</dbReference>
<organism evidence="5 6">
    <name type="scientific">Zingiber officinale</name>
    <name type="common">Ginger</name>
    <name type="synonym">Amomum zingiber</name>
    <dbReference type="NCBI Taxonomy" id="94328"/>
    <lineage>
        <taxon>Eukaryota</taxon>
        <taxon>Viridiplantae</taxon>
        <taxon>Streptophyta</taxon>
        <taxon>Embryophyta</taxon>
        <taxon>Tracheophyta</taxon>
        <taxon>Spermatophyta</taxon>
        <taxon>Magnoliopsida</taxon>
        <taxon>Liliopsida</taxon>
        <taxon>Zingiberales</taxon>
        <taxon>Zingiberaceae</taxon>
        <taxon>Zingiber</taxon>
    </lineage>
</organism>
<feature type="compositionally biased region" description="Pro residues" evidence="3">
    <location>
        <begin position="605"/>
        <end position="623"/>
    </location>
</feature>
<dbReference type="InterPro" id="IPR006569">
    <property type="entry name" value="CID_dom"/>
</dbReference>
<dbReference type="FunFam" id="1.25.40.90:FF:000018">
    <property type="entry name" value="ENTH/VHS family protein isoform 1"/>
    <property type="match status" value="1"/>
</dbReference>
<dbReference type="PANTHER" id="PTHR12460:SF27">
    <property type="entry name" value="ENTH_VHS FAMILY PROTEIN"/>
    <property type="match status" value="1"/>
</dbReference>
<dbReference type="GO" id="GO:0000993">
    <property type="term" value="F:RNA polymerase II complex binding"/>
    <property type="evidence" value="ECO:0007669"/>
    <property type="project" value="TreeGrafter"/>
</dbReference>
<dbReference type="EMBL" id="JACMSC010000002">
    <property type="protein sequence ID" value="KAG6533802.1"/>
    <property type="molecule type" value="Genomic_DNA"/>
</dbReference>
<dbReference type="Pfam" id="PF04818">
    <property type="entry name" value="CID"/>
    <property type="match status" value="1"/>
</dbReference>
<feature type="coiled-coil region" evidence="2">
    <location>
        <begin position="319"/>
        <end position="385"/>
    </location>
</feature>
<dbReference type="PANTHER" id="PTHR12460">
    <property type="entry name" value="CYCLIN-DEPENDENT KINASE INHIBITOR-RELATED PROTEIN"/>
    <property type="match status" value="1"/>
</dbReference>
<feature type="region of interest" description="Disordered" evidence="3">
    <location>
        <begin position="562"/>
        <end position="623"/>
    </location>
</feature>
<proteinExistence type="predicted"/>
<evidence type="ECO:0000256" key="2">
    <source>
        <dbReference type="SAM" id="Coils"/>
    </source>
</evidence>
<evidence type="ECO:0000256" key="1">
    <source>
        <dbReference type="ARBA" id="ARBA00022664"/>
    </source>
</evidence>
<evidence type="ECO:0000313" key="6">
    <source>
        <dbReference type="Proteomes" id="UP000734854"/>
    </source>
</evidence>
<protein>
    <recommendedName>
        <fullName evidence="4">CID domain-containing protein</fullName>
    </recommendedName>
</protein>
<dbReference type="GO" id="GO:0005634">
    <property type="term" value="C:nucleus"/>
    <property type="evidence" value="ECO:0007669"/>
    <property type="project" value="UniProtKB-ARBA"/>
</dbReference>
<name>A0A8J5LWP1_ZINOF</name>
<keyword evidence="1" id="KW-0507">mRNA processing</keyword>
<accession>A0A8J5LWP1</accession>
<feature type="compositionally biased region" description="Low complexity" evidence="3">
    <location>
        <begin position="584"/>
        <end position="604"/>
    </location>
</feature>
<dbReference type="SMART" id="SM00582">
    <property type="entry name" value="RPR"/>
    <property type="match status" value="1"/>
</dbReference>
<evidence type="ECO:0000259" key="4">
    <source>
        <dbReference type="PROSITE" id="PS51391"/>
    </source>
</evidence>
<comment type="caution">
    <text evidence="5">The sequence shown here is derived from an EMBL/GenBank/DDBJ whole genome shotgun (WGS) entry which is preliminary data.</text>
</comment>
<keyword evidence="6" id="KW-1185">Reference proteome</keyword>
<reference evidence="5 6" key="1">
    <citation type="submission" date="2020-08" db="EMBL/GenBank/DDBJ databases">
        <title>Plant Genome Project.</title>
        <authorList>
            <person name="Zhang R.-G."/>
        </authorList>
    </citation>
    <scope>NUCLEOTIDE SEQUENCE [LARGE SCALE GENOMIC DNA]</scope>
    <source>
        <tissue evidence="5">Rhizome</tissue>
    </source>
</reference>
<dbReference type="Gene3D" id="1.25.40.90">
    <property type="match status" value="1"/>
</dbReference>
<feature type="region of interest" description="Disordered" evidence="3">
    <location>
        <begin position="18"/>
        <end position="37"/>
    </location>
</feature>
<keyword evidence="2" id="KW-0175">Coiled coil</keyword>
<feature type="compositionally biased region" description="Polar residues" evidence="3">
    <location>
        <begin position="449"/>
        <end position="460"/>
    </location>
</feature>
<feature type="domain" description="CID" evidence="4">
    <location>
        <begin position="102"/>
        <end position="234"/>
    </location>
</feature>
<feature type="compositionally biased region" description="Low complexity" evidence="3">
    <location>
        <begin position="565"/>
        <end position="574"/>
    </location>
</feature>
<dbReference type="SUPFAM" id="SSF48464">
    <property type="entry name" value="ENTH/VHS domain"/>
    <property type="match status" value="1"/>
</dbReference>
<evidence type="ECO:0000256" key="3">
    <source>
        <dbReference type="SAM" id="MobiDB-lite"/>
    </source>
</evidence>
<sequence>MLYSRSRFIKSGDRELREKAKIKGKPSNPSHEPFPPRSISEPFPAAVAGPHSIRPRPSAYFFLLLVFASFEFLKRACLGDQSGFFLRNKICGQLASSFSGMNSVFNEQILADKLSKLNSTQQCIETLSHWCIFHRKNAEQVTQTWDKQFHSSQKEQKVPFLYLANDILQNSKRTGTEFVSEFWKVLPAALKDVLENGDEHGKNVVSRLVGIWEQRRVFGSRARDLKEVMLGSEPPPSLDLNKKRSRSSVRILRRDSRSMRIKLSIGGTAEKIVSAMHSVLNEHPEEESELNKCKAAIRHVGRLEKDVEHACAHDEDPRKEKLAAELQVQEIALKESIEKLKLVETTRAALVAQLKEAIWEQESELENARTQLQLAQAMVEVAANMQRRLNNEPLLADSNGPSTKGQKKTAAAIAAEVADKLAASTHSQQIMTSVLSTFAAEAAKNVGLATSSNPSNSYSITPPDRRMAAEKPSPISDTTASALIPLQPIVVSTQHQPQAVLVQQGHVQSQPSASQTQFNMYPVSTQQYLQPSGGVMIGLPYTFNALTPPPPSPQIINLARPSPLPQQQQPMAMMQPPPPPPMPLTMNQPLPMNQQPPQFTFQQHPAPPNYRPLQPPGMPFYHS</sequence>
<dbReference type="Proteomes" id="UP000734854">
    <property type="component" value="Unassembled WGS sequence"/>
</dbReference>
<dbReference type="CDD" id="cd16981">
    <property type="entry name" value="CID_RPRD_like"/>
    <property type="match status" value="1"/>
</dbReference>
<evidence type="ECO:0000313" key="5">
    <source>
        <dbReference type="EMBL" id="KAG6533802.1"/>
    </source>
</evidence>
<dbReference type="GO" id="GO:0031124">
    <property type="term" value="P:mRNA 3'-end processing"/>
    <property type="evidence" value="ECO:0007669"/>
    <property type="project" value="TreeGrafter"/>
</dbReference>
<gene>
    <name evidence="5" type="ORF">ZIOFF_007680</name>
</gene>
<dbReference type="AlphaFoldDB" id="A0A8J5LWP1"/>